<evidence type="ECO:0000313" key="3">
    <source>
        <dbReference type="Proteomes" id="UP000240912"/>
    </source>
</evidence>
<dbReference type="Proteomes" id="UP000240912">
    <property type="component" value="Unassembled WGS sequence"/>
</dbReference>
<reference evidence="2 3" key="1">
    <citation type="submission" date="2018-03" db="EMBL/GenBank/DDBJ databases">
        <authorList>
            <person name="Keele B.F."/>
        </authorList>
    </citation>
    <scope>NUCLEOTIDE SEQUENCE [LARGE SCALE GENOMIC DNA]</scope>
    <source>
        <strain evidence="2 3">YL28-9</strain>
    </source>
</reference>
<keyword evidence="3" id="KW-1185">Reference proteome</keyword>
<keyword evidence="1" id="KW-1133">Transmembrane helix</keyword>
<feature type="transmembrane region" description="Helical" evidence="1">
    <location>
        <begin position="16"/>
        <end position="32"/>
    </location>
</feature>
<dbReference type="RefSeq" id="WP_107215948.1">
    <property type="nucleotide sequence ID" value="NZ_KZ686269.1"/>
</dbReference>
<dbReference type="OrthoDB" id="6028159at2"/>
<evidence type="ECO:0000313" key="2">
    <source>
        <dbReference type="EMBL" id="PST83684.1"/>
    </source>
</evidence>
<accession>A0A2T3HMM0</accession>
<dbReference type="EMBL" id="PYLS01000005">
    <property type="protein sequence ID" value="PST83684.1"/>
    <property type="molecule type" value="Genomic_DNA"/>
</dbReference>
<dbReference type="AlphaFoldDB" id="A0A2T3HMM0"/>
<keyword evidence="1" id="KW-0472">Membrane</keyword>
<gene>
    <name evidence="2" type="ORF">C7T94_14225</name>
</gene>
<comment type="caution">
    <text evidence="2">The sequence shown here is derived from an EMBL/GenBank/DDBJ whole genome shotgun (WGS) entry which is preliminary data.</text>
</comment>
<feature type="transmembrane region" description="Helical" evidence="1">
    <location>
        <begin position="38"/>
        <end position="59"/>
    </location>
</feature>
<organism evidence="2 3">
    <name type="scientific">Pedobacter yulinensis</name>
    <dbReference type="NCBI Taxonomy" id="2126353"/>
    <lineage>
        <taxon>Bacteria</taxon>
        <taxon>Pseudomonadati</taxon>
        <taxon>Bacteroidota</taxon>
        <taxon>Sphingobacteriia</taxon>
        <taxon>Sphingobacteriales</taxon>
        <taxon>Sphingobacteriaceae</taxon>
        <taxon>Pedobacter</taxon>
    </lineage>
</organism>
<proteinExistence type="predicted"/>
<name>A0A2T3HMM0_9SPHI</name>
<sequence>MEQERLEILPNRKKRILLLFPLAGLIALVWYTSKFMSVLFLIYTAVLVWALVHLIFRIFSNKPVLVLTKEGILSNMTPNGKEAGLVFWRDVTDIREMRTFWFIRSIAVFTHESKNTFRLHLADDEAAIDHDQLLAVIKLYWEKYR</sequence>
<keyword evidence="1" id="KW-0812">Transmembrane</keyword>
<protein>
    <submittedName>
        <fullName evidence="2">Uncharacterized protein</fullName>
    </submittedName>
</protein>
<evidence type="ECO:0000256" key="1">
    <source>
        <dbReference type="SAM" id="Phobius"/>
    </source>
</evidence>